<proteinExistence type="predicted"/>
<dbReference type="AlphaFoldDB" id="A0ABD0RQ09"/>
<accession>A0ABD0RQ09</accession>
<feature type="non-terminal residue" evidence="1">
    <location>
        <position position="1"/>
    </location>
</feature>
<evidence type="ECO:0000313" key="1">
    <source>
        <dbReference type="EMBL" id="KAL0200612.1"/>
    </source>
</evidence>
<gene>
    <name evidence="1" type="ORF">M9458_003799</name>
</gene>
<organism evidence="1 2">
    <name type="scientific">Cirrhinus mrigala</name>
    <name type="common">Mrigala</name>
    <dbReference type="NCBI Taxonomy" id="683832"/>
    <lineage>
        <taxon>Eukaryota</taxon>
        <taxon>Metazoa</taxon>
        <taxon>Chordata</taxon>
        <taxon>Craniata</taxon>
        <taxon>Vertebrata</taxon>
        <taxon>Euteleostomi</taxon>
        <taxon>Actinopterygii</taxon>
        <taxon>Neopterygii</taxon>
        <taxon>Teleostei</taxon>
        <taxon>Ostariophysi</taxon>
        <taxon>Cypriniformes</taxon>
        <taxon>Cyprinidae</taxon>
        <taxon>Labeoninae</taxon>
        <taxon>Labeonini</taxon>
        <taxon>Cirrhinus</taxon>
    </lineage>
</organism>
<protein>
    <recommendedName>
        <fullName evidence="3">Arginine kinase</fullName>
    </recommendedName>
</protein>
<comment type="caution">
    <text evidence="1">The sequence shown here is derived from an EMBL/GenBank/DDBJ whole genome shotgun (WGS) entry which is preliminary data.</text>
</comment>
<evidence type="ECO:0008006" key="3">
    <source>
        <dbReference type="Google" id="ProtNLM"/>
    </source>
</evidence>
<feature type="non-terminal residue" evidence="1">
    <location>
        <position position="56"/>
    </location>
</feature>
<evidence type="ECO:0000313" key="2">
    <source>
        <dbReference type="Proteomes" id="UP001529510"/>
    </source>
</evidence>
<keyword evidence="2" id="KW-1185">Reference proteome</keyword>
<sequence length="56" mass="6175">LRDAFTDGAPKANQDSLLKRDFVAGLEAQTYDDKVGETVGKTEYRPLLDGMDGKKE</sequence>
<name>A0ABD0RQ09_CIRMR</name>
<dbReference type="EMBL" id="JAMKFB020000002">
    <property type="protein sequence ID" value="KAL0200612.1"/>
    <property type="molecule type" value="Genomic_DNA"/>
</dbReference>
<reference evidence="1 2" key="1">
    <citation type="submission" date="2024-05" db="EMBL/GenBank/DDBJ databases">
        <title>Genome sequencing and assembly of Indian major carp, Cirrhinus mrigala (Hamilton, 1822).</title>
        <authorList>
            <person name="Mohindra V."/>
            <person name="Chowdhury L.M."/>
            <person name="Lal K."/>
            <person name="Jena J.K."/>
        </authorList>
    </citation>
    <scope>NUCLEOTIDE SEQUENCE [LARGE SCALE GENOMIC DNA]</scope>
    <source>
        <strain evidence="1">CM1030</strain>
        <tissue evidence="1">Blood</tissue>
    </source>
</reference>
<dbReference type="Proteomes" id="UP001529510">
    <property type="component" value="Unassembled WGS sequence"/>
</dbReference>